<evidence type="ECO:0000259" key="2">
    <source>
        <dbReference type="Pfam" id="PF13968"/>
    </source>
</evidence>
<dbReference type="Proteomes" id="UP001054252">
    <property type="component" value="Unassembled WGS sequence"/>
</dbReference>
<accession>A0AAV5M0E5</accession>
<feature type="transmembrane region" description="Helical" evidence="1">
    <location>
        <begin position="144"/>
        <end position="163"/>
    </location>
</feature>
<dbReference type="PANTHER" id="PTHR31325">
    <property type="entry name" value="OS01G0798800 PROTEIN-RELATED"/>
    <property type="match status" value="1"/>
</dbReference>
<comment type="caution">
    <text evidence="3">The sequence shown here is derived from an EMBL/GenBank/DDBJ whole genome shotgun (WGS) entry which is preliminary data.</text>
</comment>
<feature type="transmembrane region" description="Helical" evidence="1">
    <location>
        <begin position="58"/>
        <end position="75"/>
    </location>
</feature>
<keyword evidence="1" id="KW-0812">Transmembrane</keyword>
<dbReference type="AlphaFoldDB" id="A0AAV5M0E5"/>
<dbReference type="Pfam" id="PF13968">
    <property type="entry name" value="DUF4220"/>
    <property type="match status" value="1"/>
</dbReference>
<dbReference type="Pfam" id="PF04578">
    <property type="entry name" value="DUF594"/>
    <property type="match status" value="1"/>
</dbReference>
<keyword evidence="4" id="KW-1185">Reference proteome</keyword>
<keyword evidence="1" id="KW-1133">Transmembrane helix</keyword>
<evidence type="ECO:0000256" key="1">
    <source>
        <dbReference type="SAM" id="Phobius"/>
    </source>
</evidence>
<name>A0AAV5M0E5_9ROSI</name>
<feature type="transmembrane region" description="Helical" evidence="1">
    <location>
        <begin position="27"/>
        <end position="46"/>
    </location>
</feature>
<evidence type="ECO:0000313" key="3">
    <source>
        <dbReference type="EMBL" id="GKV42779.1"/>
    </source>
</evidence>
<dbReference type="EMBL" id="BPVZ01000161">
    <property type="protein sequence ID" value="GKV42779.1"/>
    <property type="molecule type" value="Genomic_DNA"/>
</dbReference>
<dbReference type="InterPro" id="IPR007658">
    <property type="entry name" value="DUF594"/>
</dbReference>
<sequence>MAESRKSSSVLSSYPKLLMEAWQKWDVRGLVLFSLTLQIVLSVLGGRRKYKIHPFFKTVLWFAYLGADWIAIATLGKLSGSYTESPDINVLRAYWAPLLLLHLGGPDTITAYSFEDNKLWIRHLLILVVKAIFVVYVICLSWTFSWISLLSFPLILAGIIKYVEKILCLKQNNSQKTKPVISNIFNSQGPQTNNSSALNDHLKANQNVLGGYLLFIIMRPDVNDYLSSHNVFDVRKRLKAYIKETTGLDRTRAINLCDFFIPGERKKSISAVDFLAAEIGFIFDVVYTKAALIYTKLGCLLRFTSFASSLSVLLLFFINIINEPKFHFSRIDIGITGILLSGAIALDLYAACVMLSSDWAILVVQFHDIVFVRKIFKVALKCFPCLLRRSERWSNQMGQFDLLEYCWRYNKRKVNQPWGILLKITNGREIVEMWHKYWFTKFVEVPDYLKEGDNYKDLYNSFFRKEGFKITRGEKAIQHAQQFDELKWSIELDYDHSIIVWHLATSVCCSQEDHDDDDDMKKTSKYVSDYMMYLLAMCPALILPEHSKSFWLDHTYDKLKGLELPTTNSRNAASVLLSHQDNVPKEDIESSEPREELESGCSERTFENIQEEVLQLVRVLKQSRNKWELIRNVWMEMLCYAAFSSQHISHLKQLGEGIEFLSILWLLPSYGVMRDFLEDN</sequence>
<evidence type="ECO:0000313" key="4">
    <source>
        <dbReference type="Proteomes" id="UP001054252"/>
    </source>
</evidence>
<protein>
    <recommendedName>
        <fullName evidence="2">DUF4220 domain-containing protein</fullName>
    </recommendedName>
</protein>
<keyword evidence="1" id="KW-0472">Membrane</keyword>
<organism evidence="3 4">
    <name type="scientific">Rubroshorea leprosula</name>
    <dbReference type="NCBI Taxonomy" id="152421"/>
    <lineage>
        <taxon>Eukaryota</taxon>
        <taxon>Viridiplantae</taxon>
        <taxon>Streptophyta</taxon>
        <taxon>Embryophyta</taxon>
        <taxon>Tracheophyta</taxon>
        <taxon>Spermatophyta</taxon>
        <taxon>Magnoliopsida</taxon>
        <taxon>eudicotyledons</taxon>
        <taxon>Gunneridae</taxon>
        <taxon>Pentapetalae</taxon>
        <taxon>rosids</taxon>
        <taxon>malvids</taxon>
        <taxon>Malvales</taxon>
        <taxon>Dipterocarpaceae</taxon>
        <taxon>Rubroshorea</taxon>
    </lineage>
</organism>
<feature type="transmembrane region" description="Helical" evidence="1">
    <location>
        <begin position="300"/>
        <end position="321"/>
    </location>
</feature>
<feature type="domain" description="DUF4220" evidence="2">
    <location>
        <begin position="61"/>
        <end position="405"/>
    </location>
</feature>
<feature type="transmembrane region" description="Helical" evidence="1">
    <location>
        <begin position="333"/>
        <end position="356"/>
    </location>
</feature>
<reference evidence="3 4" key="1">
    <citation type="journal article" date="2021" name="Commun. Biol.">
        <title>The genome of Shorea leprosula (Dipterocarpaceae) highlights the ecological relevance of drought in aseasonal tropical rainforests.</title>
        <authorList>
            <person name="Ng K.K.S."/>
            <person name="Kobayashi M.J."/>
            <person name="Fawcett J.A."/>
            <person name="Hatakeyama M."/>
            <person name="Paape T."/>
            <person name="Ng C.H."/>
            <person name="Ang C.C."/>
            <person name="Tnah L.H."/>
            <person name="Lee C.T."/>
            <person name="Nishiyama T."/>
            <person name="Sese J."/>
            <person name="O'Brien M.J."/>
            <person name="Copetti D."/>
            <person name="Mohd Noor M.I."/>
            <person name="Ong R.C."/>
            <person name="Putra M."/>
            <person name="Sireger I.Z."/>
            <person name="Indrioko S."/>
            <person name="Kosugi Y."/>
            <person name="Izuno A."/>
            <person name="Isagi Y."/>
            <person name="Lee S.L."/>
            <person name="Shimizu K.K."/>
        </authorList>
    </citation>
    <scope>NUCLEOTIDE SEQUENCE [LARGE SCALE GENOMIC DNA]</scope>
    <source>
        <strain evidence="3">214</strain>
    </source>
</reference>
<proteinExistence type="predicted"/>
<dbReference type="InterPro" id="IPR025315">
    <property type="entry name" value="DUF4220"/>
</dbReference>
<feature type="transmembrane region" description="Helical" evidence="1">
    <location>
        <begin position="119"/>
        <end position="138"/>
    </location>
</feature>
<feature type="transmembrane region" description="Helical" evidence="1">
    <location>
        <begin position="95"/>
        <end position="112"/>
    </location>
</feature>
<gene>
    <name evidence="3" type="ORF">SLEP1_g50146</name>
</gene>